<dbReference type="Proteomes" id="UP000664382">
    <property type="component" value="Unassembled WGS sequence"/>
</dbReference>
<protein>
    <submittedName>
        <fullName evidence="2">Uncharacterized protein</fullName>
    </submittedName>
</protein>
<comment type="caution">
    <text evidence="2">The sequence shown here is derived from an EMBL/GenBank/DDBJ whole genome shotgun (WGS) entry which is preliminary data.</text>
</comment>
<keyword evidence="1" id="KW-1133">Transmembrane helix</keyword>
<feature type="transmembrane region" description="Helical" evidence="1">
    <location>
        <begin position="15"/>
        <end position="34"/>
    </location>
</feature>
<name>A0A939MKI3_9MICO</name>
<sequence length="67" mass="6936">MTDSQPSPQLPSPKILLPLGIVLIVGAVLAFALLELHLVTGALAGLLGIVGVVITVQSITRLVRGER</sequence>
<gene>
    <name evidence="2" type="ORF">J4H92_09945</name>
</gene>
<dbReference type="AlphaFoldDB" id="A0A939MKI3"/>
<proteinExistence type="predicted"/>
<evidence type="ECO:0000313" key="3">
    <source>
        <dbReference type="Proteomes" id="UP000664382"/>
    </source>
</evidence>
<dbReference type="RefSeq" id="WP_208098035.1">
    <property type="nucleotide sequence ID" value="NZ_JAGDYM010000011.1"/>
</dbReference>
<keyword evidence="1" id="KW-0472">Membrane</keyword>
<keyword evidence="3" id="KW-1185">Reference proteome</keyword>
<accession>A0A939MKI3</accession>
<evidence type="ECO:0000256" key="1">
    <source>
        <dbReference type="SAM" id="Phobius"/>
    </source>
</evidence>
<organism evidence="2 3">
    <name type="scientific">Leucobacter weissii</name>
    <dbReference type="NCBI Taxonomy" id="1983706"/>
    <lineage>
        <taxon>Bacteria</taxon>
        <taxon>Bacillati</taxon>
        <taxon>Actinomycetota</taxon>
        <taxon>Actinomycetes</taxon>
        <taxon>Micrococcales</taxon>
        <taxon>Microbacteriaceae</taxon>
        <taxon>Leucobacter</taxon>
    </lineage>
</organism>
<reference evidence="2" key="1">
    <citation type="submission" date="2021-03" db="EMBL/GenBank/DDBJ databases">
        <title>Leucobacter chromiisoli sp. nov., isolated from chromium-containing soil of chemical plant.</title>
        <authorList>
            <person name="Xu Z."/>
        </authorList>
    </citation>
    <scope>NUCLEOTIDE SEQUENCE</scope>
    <source>
        <strain evidence="2">S27</strain>
    </source>
</reference>
<dbReference type="EMBL" id="JAGDYM010000011">
    <property type="protein sequence ID" value="MBO1902266.1"/>
    <property type="molecule type" value="Genomic_DNA"/>
</dbReference>
<keyword evidence="1" id="KW-0812">Transmembrane</keyword>
<feature type="transmembrane region" description="Helical" evidence="1">
    <location>
        <begin position="40"/>
        <end position="63"/>
    </location>
</feature>
<evidence type="ECO:0000313" key="2">
    <source>
        <dbReference type="EMBL" id="MBO1902266.1"/>
    </source>
</evidence>